<dbReference type="PANTHER" id="PTHR36766:SF64">
    <property type="entry name" value="OS12G0206100 PROTEIN"/>
    <property type="match status" value="1"/>
</dbReference>
<reference evidence="1" key="1">
    <citation type="submission" date="2020-10" db="EMBL/GenBank/DDBJ databases">
        <authorList>
            <person name="Gilroy R."/>
        </authorList>
    </citation>
    <scope>NUCLEOTIDE SEQUENCE</scope>
    <source>
        <strain evidence="1">ChiHjej13B12-12457</strain>
    </source>
</reference>
<reference evidence="1" key="2">
    <citation type="journal article" date="2021" name="PeerJ">
        <title>Extensive microbial diversity within the chicken gut microbiome revealed by metagenomics and culture.</title>
        <authorList>
            <person name="Gilroy R."/>
            <person name="Ravi A."/>
            <person name="Getino M."/>
            <person name="Pursley I."/>
            <person name="Horton D.L."/>
            <person name="Alikhan N.F."/>
            <person name="Baker D."/>
            <person name="Gharbi K."/>
            <person name="Hall N."/>
            <person name="Watson M."/>
            <person name="Adriaenssens E.M."/>
            <person name="Foster-Nyarko E."/>
            <person name="Jarju S."/>
            <person name="Secka A."/>
            <person name="Antonio M."/>
            <person name="Oren A."/>
            <person name="Chaudhuri R.R."/>
            <person name="La Ragione R."/>
            <person name="Hildebrand F."/>
            <person name="Pallen M.J."/>
        </authorList>
    </citation>
    <scope>NUCLEOTIDE SEQUENCE</scope>
    <source>
        <strain evidence="1">ChiHjej13B12-12457</strain>
    </source>
</reference>
<protein>
    <recommendedName>
        <fullName evidence="3">Leucine-rich repeat domain-containing protein</fullName>
    </recommendedName>
</protein>
<accession>A0A9D1J5M3</accession>
<dbReference type="PANTHER" id="PTHR36766">
    <property type="entry name" value="PLANT BROAD-SPECTRUM MILDEW RESISTANCE PROTEIN RPW8"/>
    <property type="match status" value="1"/>
</dbReference>
<dbReference type="SUPFAM" id="SSF52058">
    <property type="entry name" value="L domain-like"/>
    <property type="match status" value="3"/>
</dbReference>
<dbReference type="EMBL" id="DVHI01000009">
    <property type="protein sequence ID" value="HIR61971.1"/>
    <property type="molecule type" value="Genomic_DNA"/>
</dbReference>
<gene>
    <name evidence="1" type="ORF">IAC94_00400</name>
</gene>
<sequence>MKKFTAYILILSALISGCSREETASLTGGTLELTVSAPYFDIETKSGEAEFTDDITAYLLTGTAQAADPVPQDYAAGSSYFFTLPSGGDNIVFTTVEAVPAAYTASMDFANGTIAVTAAEGQPVGRDLLFGWLPEYSAGQTQASIDLRRASSRLNVSLQAIYGVDTVSDLSSTIQSAEVSISGLYTSALLNYKDLSCQYSGEGSIAFPLPMDGNGMYSTRVMTLPGISSATSTLILSLTMQDGTVRSYSSQLPSVINPNYSYNMNLLLSWDNSTADFTLSDISMSTVEMDGIPDQSFDLLTFSENLLTFRQEGGYGRTVSVIESRLGTWTAEIPTEALEHFYFRSEPNGTEATVDSPVLTGEEGDGLYIQSLTNNTGNRLQYSIPFSVSDGDSTYTYYLDIIQSDGSTQSIEYTSDSYHYINVSGENLTYIKFNDSGEPDTLTNGYVNGHYEIGHYMVSGELITRLSMNDANFRSLSFSNCTTLEELTTYNCYGDISSLDLSFAEGLENLHIDFNDTDITTLDLSGNTNLKTINLDINTLSELTLPPGSGKLESLYLYNTNSLHALDASGHTGLRELSLSGTFKSLNFNGCSALTELNLQGSVCDSLSELNISGCTSLRKFYLYGEAPLDSLDFTGCEFIDNIEIMYNPTIASILIPDARDLSYLRIDGFSSLAELSLAGSSIDYLNLYNCDAIENLDLSQLDITRLNVYHCDALTGINLASNPSLRYFSSRGNNLLATMNLSGTTALDSLDISWCGTLSVLNLDGCTGLSYLNFEVSGTDNSGLPEVDGLTGLKTLHLNSARTSGLDLKAMTSLKDVQLRSCSSLGTVDCSGLTGLTHFYNSNSASSILLMGCTGLDSLSIEGGSRLTAIDLEGAGSIKYLRLYNIINSGFTDLNLTLPYLEELVIQNFSNLKSLQVAEGNMLKKVYLRDNGDLKFANTHLNAASTLEELQIVNCAHASDQNIPRDSLNLSGYNVLRLASITDCYNYIYGASFEGCSALTDLRLTNNTPLEHLNITGCTALNSIDLRHNQLDSEELKKMLESLPDRSGSSNLYSITGDLSLIQTEVDNAQAKGWFRTEENLPDLEFSFDLNYE</sequence>
<dbReference type="Gene3D" id="3.80.10.10">
    <property type="entry name" value="Ribonuclease Inhibitor"/>
    <property type="match status" value="3"/>
</dbReference>
<evidence type="ECO:0000313" key="1">
    <source>
        <dbReference type="EMBL" id="HIR61971.1"/>
    </source>
</evidence>
<comment type="caution">
    <text evidence="1">The sequence shown here is derived from an EMBL/GenBank/DDBJ whole genome shotgun (WGS) entry which is preliminary data.</text>
</comment>
<name>A0A9D1J5M3_9BACT</name>
<dbReference type="Proteomes" id="UP000886744">
    <property type="component" value="Unassembled WGS sequence"/>
</dbReference>
<evidence type="ECO:0008006" key="3">
    <source>
        <dbReference type="Google" id="ProtNLM"/>
    </source>
</evidence>
<proteinExistence type="predicted"/>
<dbReference type="InterPro" id="IPR032675">
    <property type="entry name" value="LRR_dom_sf"/>
</dbReference>
<dbReference type="AlphaFoldDB" id="A0A9D1J5M3"/>
<organism evidence="1 2">
    <name type="scientific">Candidatus Coprenecus avistercoris</name>
    <dbReference type="NCBI Taxonomy" id="2840730"/>
    <lineage>
        <taxon>Bacteria</taxon>
        <taxon>Pseudomonadati</taxon>
        <taxon>Bacteroidota</taxon>
        <taxon>Bacteroidia</taxon>
        <taxon>Bacteroidales</taxon>
        <taxon>Rikenellaceae</taxon>
        <taxon>Rikenellaceae incertae sedis</taxon>
        <taxon>Candidatus Coprenecus</taxon>
    </lineage>
</organism>
<evidence type="ECO:0000313" key="2">
    <source>
        <dbReference type="Proteomes" id="UP000886744"/>
    </source>
</evidence>
<dbReference type="PROSITE" id="PS51257">
    <property type="entry name" value="PROKAR_LIPOPROTEIN"/>
    <property type="match status" value="1"/>
</dbReference>